<dbReference type="InterPro" id="IPR001279">
    <property type="entry name" value="Metallo-B-lactamas"/>
</dbReference>
<name>A0A1H3NEX4_9FIRM</name>
<keyword evidence="4" id="KW-0862">Zinc</keyword>
<gene>
    <name evidence="6" type="ORF">SAMN05192546_10587</name>
</gene>
<dbReference type="PANTHER" id="PTHR46233">
    <property type="entry name" value="HYDROXYACYLGLUTATHIONE HYDROLASE GLOC"/>
    <property type="match status" value="1"/>
</dbReference>
<comment type="cofactor">
    <cofactor evidence="1">
        <name>Zn(2+)</name>
        <dbReference type="ChEBI" id="CHEBI:29105"/>
    </cofactor>
</comment>
<dbReference type="Pfam" id="PF00753">
    <property type="entry name" value="Lactamase_B"/>
    <property type="match status" value="1"/>
</dbReference>
<dbReference type="SUPFAM" id="SSF56281">
    <property type="entry name" value="Metallo-hydrolase/oxidoreductase"/>
    <property type="match status" value="1"/>
</dbReference>
<evidence type="ECO:0000256" key="1">
    <source>
        <dbReference type="ARBA" id="ARBA00001947"/>
    </source>
</evidence>
<dbReference type="CDD" id="cd06262">
    <property type="entry name" value="metallo-hydrolase-like_MBL-fold"/>
    <property type="match status" value="1"/>
</dbReference>
<dbReference type="GO" id="GO:0016787">
    <property type="term" value="F:hydrolase activity"/>
    <property type="evidence" value="ECO:0007669"/>
    <property type="project" value="UniProtKB-KW"/>
</dbReference>
<evidence type="ECO:0000259" key="5">
    <source>
        <dbReference type="SMART" id="SM00849"/>
    </source>
</evidence>
<dbReference type="Proteomes" id="UP000199230">
    <property type="component" value="Unassembled WGS sequence"/>
</dbReference>
<evidence type="ECO:0000256" key="2">
    <source>
        <dbReference type="ARBA" id="ARBA00022723"/>
    </source>
</evidence>
<protein>
    <submittedName>
        <fullName evidence="6">Glyoxylase, beta-lactamase superfamily II</fullName>
    </submittedName>
</protein>
<dbReference type="STRING" id="159292.SAMN05192546_10587"/>
<evidence type="ECO:0000256" key="4">
    <source>
        <dbReference type="ARBA" id="ARBA00022833"/>
    </source>
</evidence>
<organism evidence="6 7">
    <name type="scientific">Tindallia californiensis</name>
    <dbReference type="NCBI Taxonomy" id="159292"/>
    <lineage>
        <taxon>Bacteria</taxon>
        <taxon>Bacillati</taxon>
        <taxon>Bacillota</taxon>
        <taxon>Clostridia</taxon>
        <taxon>Peptostreptococcales</taxon>
        <taxon>Tindalliaceae</taxon>
        <taxon>Tindallia</taxon>
    </lineage>
</organism>
<dbReference type="Gene3D" id="3.60.15.10">
    <property type="entry name" value="Ribonuclease Z/Hydroxyacylglutathione hydrolase-like"/>
    <property type="match status" value="1"/>
</dbReference>
<evidence type="ECO:0000256" key="3">
    <source>
        <dbReference type="ARBA" id="ARBA00022801"/>
    </source>
</evidence>
<proteinExistence type="predicted"/>
<keyword evidence="7" id="KW-1185">Reference proteome</keyword>
<dbReference type="OrthoDB" id="9802248at2"/>
<evidence type="ECO:0000313" key="6">
    <source>
        <dbReference type="EMBL" id="SDY87436.1"/>
    </source>
</evidence>
<accession>A0A1H3NEX4</accession>
<reference evidence="6 7" key="1">
    <citation type="submission" date="2016-10" db="EMBL/GenBank/DDBJ databases">
        <authorList>
            <person name="de Groot N.N."/>
        </authorList>
    </citation>
    <scope>NUCLEOTIDE SEQUENCE [LARGE SCALE GENOMIC DNA]</scope>
    <source>
        <strain evidence="6 7">APO</strain>
    </source>
</reference>
<dbReference type="AlphaFoldDB" id="A0A1H3NEX4"/>
<feature type="domain" description="Metallo-beta-lactamase" evidence="5">
    <location>
        <begin position="13"/>
        <end position="189"/>
    </location>
</feature>
<dbReference type="EMBL" id="FNPV01000005">
    <property type="protein sequence ID" value="SDY87436.1"/>
    <property type="molecule type" value="Genomic_DNA"/>
</dbReference>
<dbReference type="RefSeq" id="WP_093313112.1">
    <property type="nucleotide sequence ID" value="NZ_FNPV01000005.1"/>
</dbReference>
<dbReference type="GO" id="GO:0046872">
    <property type="term" value="F:metal ion binding"/>
    <property type="evidence" value="ECO:0007669"/>
    <property type="project" value="UniProtKB-KW"/>
</dbReference>
<dbReference type="InterPro" id="IPR036866">
    <property type="entry name" value="RibonucZ/Hydroxyglut_hydro"/>
</dbReference>
<sequence length="206" mass="22516">MFSYEKIITGPLQVNTYLIVDNKTGECMVIDPGGEATEIMAVANKNGWKISKIVLTHGHGDHIGGLNQLKKELKVPIYIHEKDASMIEDGQRNFTAMMGDVVEISADHFLADGDIIELGNSAVNVIHTPGHTQGGICLLADKMLFSGDTLFMHSIGRTDLEGGNLFQLLGSIKNKLLVLDETTRVFPGHGPDTTIKLEKTRNPHLQ</sequence>
<keyword evidence="3" id="KW-0378">Hydrolase</keyword>
<keyword evidence="2" id="KW-0479">Metal-binding</keyword>
<evidence type="ECO:0000313" key="7">
    <source>
        <dbReference type="Proteomes" id="UP000199230"/>
    </source>
</evidence>
<dbReference type="InterPro" id="IPR051453">
    <property type="entry name" value="MBL_Glyoxalase_II"/>
</dbReference>
<dbReference type="SMART" id="SM00849">
    <property type="entry name" value="Lactamase_B"/>
    <property type="match status" value="1"/>
</dbReference>
<dbReference type="PANTHER" id="PTHR46233:SF3">
    <property type="entry name" value="HYDROXYACYLGLUTATHIONE HYDROLASE GLOC"/>
    <property type="match status" value="1"/>
</dbReference>